<keyword evidence="2" id="KW-1185">Reference proteome</keyword>
<organism evidence="1 2">
    <name type="scientific">Azospirillum formosense</name>
    <dbReference type="NCBI Taxonomy" id="861533"/>
    <lineage>
        <taxon>Bacteria</taxon>
        <taxon>Pseudomonadati</taxon>
        <taxon>Pseudomonadota</taxon>
        <taxon>Alphaproteobacteria</taxon>
        <taxon>Rhodospirillales</taxon>
        <taxon>Azospirillaceae</taxon>
        <taxon>Azospirillum</taxon>
    </lineage>
</organism>
<evidence type="ECO:0000313" key="2">
    <source>
        <dbReference type="Proteomes" id="UP000639419"/>
    </source>
</evidence>
<proteinExistence type="predicted"/>
<comment type="caution">
    <text evidence="1">The sequence shown here is derived from an EMBL/GenBank/DDBJ whole genome shotgun (WGS) entry which is preliminary data.</text>
</comment>
<protein>
    <submittedName>
        <fullName evidence="1">Uncharacterized protein</fullName>
    </submittedName>
</protein>
<reference evidence="1 2" key="1">
    <citation type="submission" date="2019-10" db="EMBL/GenBank/DDBJ databases">
        <title>Genome sequence of Azospirillum formosense CC-Nfb-7.</title>
        <authorList>
            <person name="Ambrosini A."/>
            <person name="Sant'Anna F.H."/>
            <person name="Cassan F.D."/>
            <person name="Souza E.M."/>
            <person name="Passaglia L.M.P."/>
        </authorList>
    </citation>
    <scope>NUCLEOTIDE SEQUENCE [LARGE SCALE GENOMIC DNA]</scope>
    <source>
        <strain evidence="1 2">CC-NFb-7</strain>
    </source>
</reference>
<gene>
    <name evidence="1" type="ORF">GBZ26_05830</name>
</gene>
<accession>A0ABX2KW06</accession>
<name>A0ABX2KW06_9PROT</name>
<sequence length="220" mass="24481">MFAELDPAGDLERLKGWHSRPPASWNYQIAHSLVPRMAEGVSKEQIAAACAAKGAPSGRRPNADAALTAYQLLAGRSTNRCPRVPVSKYNLRKDIQISISPIHLIIEKSHPRFAVLNPRKGLVLSEGQISIWMKILKDSCAREGYENYPFEIIDVSAPNRKTRVARIWRSDGLQEASDGILTSVFQRYANTFDILVQSGFKVPDRPTRHPPAPPPNPFGF</sequence>
<dbReference type="RefSeq" id="WP_174438019.1">
    <property type="nucleotide sequence ID" value="NZ_WHOR01000026.1"/>
</dbReference>
<dbReference type="EMBL" id="WHOR01000026">
    <property type="protein sequence ID" value="NUB18737.1"/>
    <property type="molecule type" value="Genomic_DNA"/>
</dbReference>
<evidence type="ECO:0000313" key="1">
    <source>
        <dbReference type="EMBL" id="NUB18737.1"/>
    </source>
</evidence>
<dbReference type="Proteomes" id="UP000639419">
    <property type="component" value="Unassembled WGS sequence"/>
</dbReference>